<keyword evidence="5 10" id="KW-0436">Ligase</keyword>
<evidence type="ECO:0000256" key="10">
    <source>
        <dbReference type="HAMAP-Rule" id="MF_00120"/>
    </source>
</evidence>
<comment type="caution">
    <text evidence="12">The sequence shown here is derived from an EMBL/GenBank/DDBJ whole genome shotgun (WGS) entry which is preliminary data.</text>
</comment>
<feature type="active site" description="Charge relay system" evidence="10">
    <location>
        <position position="157"/>
    </location>
</feature>
<comment type="similarity">
    <text evidence="1 10">Belongs to the amidase family. GatA subfamily.</text>
</comment>
<sequence>MITDLTFTQLRDKLKNKELSSLQILKAFKDEYEKDLKHPLPLNGFVEFFEDAEEHAKKADELIAQGVSFDEKPLLGLPIAVKDNISMAGKLCTCCSRSLQGYYAPYNATVIDRLLEAGAVLMGRINMDELAMGSSTEFSCYGPSRNPVDRARTPGGSSGGSAAVVAGNQAPFSLGTETGGSVRLPASYCGIYGLKPTYGLFSRYGVVAFSSSLDQVGLFGKEPDDIALALAVMAGKDEMDETSEEADFSSLLKLSAYSKEEIASLKVAIPNEFLNTQGLDPEVKQVFDELSAWLTKNGAKLEEVSIPVLEASIPTYYTLAISEAASNLSRIDGIRFGLRKDAGKGNDELYIQTRSEGFGPEVKRRIITGNYVLSKEFSGDCYEKSLNVRAKIAQGVNEVLQKYDFIICPTAPAPAFKLNEKVDDPIAMYLSDLFTTFVNLARIPSLSVPAGKTKAGLPVGIQFCGKKFSEDRILKLAKAWEEQNA</sequence>
<evidence type="ECO:0000256" key="1">
    <source>
        <dbReference type="ARBA" id="ARBA00008069"/>
    </source>
</evidence>
<dbReference type="PANTHER" id="PTHR11895">
    <property type="entry name" value="TRANSAMIDASE"/>
    <property type="match status" value="1"/>
</dbReference>
<keyword evidence="8 10" id="KW-0648">Protein biosynthesis</keyword>
<dbReference type="InterPro" id="IPR020556">
    <property type="entry name" value="Amidase_CS"/>
</dbReference>
<feature type="domain" description="Amidase" evidence="11">
    <location>
        <begin position="43"/>
        <end position="474"/>
    </location>
</feature>
<dbReference type="EMBL" id="AGDV01000020">
    <property type="protein sequence ID" value="EMB31613.1"/>
    <property type="molecule type" value="Genomic_DNA"/>
</dbReference>
<dbReference type="Gene3D" id="3.90.1300.10">
    <property type="entry name" value="Amidase signature (AS) domain"/>
    <property type="match status" value="1"/>
</dbReference>
<dbReference type="Proteomes" id="UP000011705">
    <property type="component" value="Chromosome"/>
</dbReference>
<evidence type="ECO:0000256" key="7">
    <source>
        <dbReference type="ARBA" id="ARBA00022840"/>
    </source>
</evidence>
<dbReference type="InterPro" id="IPR000120">
    <property type="entry name" value="Amidase"/>
</dbReference>
<accession>A0A0E2E4E4</accession>
<keyword evidence="6 10" id="KW-0547">Nucleotide-binding</keyword>
<dbReference type="AlphaFoldDB" id="A0A0E2E4E4"/>
<evidence type="ECO:0000313" key="12">
    <source>
        <dbReference type="EMBL" id="EMB31613.1"/>
    </source>
</evidence>
<feature type="active site" description="Charge relay system" evidence="10">
    <location>
        <position position="82"/>
    </location>
</feature>
<dbReference type="NCBIfam" id="TIGR00132">
    <property type="entry name" value="gatA"/>
    <property type="match status" value="1"/>
</dbReference>
<dbReference type="GO" id="GO:0005524">
    <property type="term" value="F:ATP binding"/>
    <property type="evidence" value="ECO:0007669"/>
    <property type="project" value="UniProtKB-KW"/>
</dbReference>
<evidence type="ECO:0000256" key="5">
    <source>
        <dbReference type="ARBA" id="ARBA00022598"/>
    </source>
</evidence>
<evidence type="ECO:0000256" key="9">
    <source>
        <dbReference type="ARBA" id="ARBA00047407"/>
    </source>
</evidence>
<dbReference type="GO" id="GO:0050567">
    <property type="term" value="F:glutaminyl-tRNA synthase (glutamine-hydrolyzing) activity"/>
    <property type="evidence" value="ECO:0007669"/>
    <property type="project" value="UniProtKB-UniRule"/>
</dbReference>
<dbReference type="EC" id="6.3.5.7" evidence="3 10"/>
<dbReference type="RefSeq" id="WP_002685348.1">
    <property type="nucleotide sequence ID" value="NZ_CM001795.1"/>
</dbReference>
<dbReference type="HOGENOM" id="CLU_009600_0_3_12"/>
<feature type="active site" description="Acyl-ester intermediate" evidence="10">
    <location>
        <position position="181"/>
    </location>
</feature>
<organism evidence="12">
    <name type="scientific">Treponema denticola H-22</name>
    <dbReference type="NCBI Taxonomy" id="999432"/>
    <lineage>
        <taxon>Bacteria</taxon>
        <taxon>Pseudomonadati</taxon>
        <taxon>Spirochaetota</taxon>
        <taxon>Spirochaetia</taxon>
        <taxon>Spirochaetales</taxon>
        <taxon>Treponemataceae</taxon>
        <taxon>Treponema</taxon>
    </lineage>
</organism>
<dbReference type="PROSITE" id="PS00571">
    <property type="entry name" value="AMIDASES"/>
    <property type="match status" value="1"/>
</dbReference>
<dbReference type="SUPFAM" id="SSF75304">
    <property type="entry name" value="Amidase signature (AS) enzymes"/>
    <property type="match status" value="1"/>
</dbReference>
<evidence type="ECO:0000259" key="11">
    <source>
        <dbReference type="Pfam" id="PF01425"/>
    </source>
</evidence>
<comment type="function">
    <text evidence="10">Allows the formation of correctly charged Gln-tRNA(Gln) through the transamidation of misacylated Glu-tRNA(Gln) in organisms which lack glutaminyl-tRNA synthetase. The reaction takes place in the presence of glutamine and ATP through an activated gamma-phospho-Glu-tRNA(Gln).</text>
</comment>
<protein>
    <recommendedName>
        <fullName evidence="4 10">Glutamyl-tRNA(Gln) amidotransferase subunit A</fullName>
        <shortName evidence="10">Glu-ADT subunit A</shortName>
        <ecNumber evidence="3 10">6.3.5.7</ecNumber>
    </recommendedName>
</protein>
<dbReference type="PATRIC" id="fig|999432.5.peg.2069"/>
<dbReference type="GO" id="GO:0006412">
    <property type="term" value="P:translation"/>
    <property type="evidence" value="ECO:0007669"/>
    <property type="project" value="UniProtKB-UniRule"/>
</dbReference>
<evidence type="ECO:0000256" key="6">
    <source>
        <dbReference type="ARBA" id="ARBA00022741"/>
    </source>
</evidence>
<dbReference type="Pfam" id="PF01425">
    <property type="entry name" value="Amidase"/>
    <property type="match status" value="1"/>
</dbReference>
<dbReference type="GO" id="GO:0016740">
    <property type="term" value="F:transferase activity"/>
    <property type="evidence" value="ECO:0007669"/>
    <property type="project" value="UniProtKB-KW"/>
</dbReference>
<comment type="subunit">
    <text evidence="2 10">Heterotrimer of A, B and C subunits.</text>
</comment>
<evidence type="ECO:0000256" key="8">
    <source>
        <dbReference type="ARBA" id="ARBA00022917"/>
    </source>
</evidence>
<dbReference type="InterPro" id="IPR004412">
    <property type="entry name" value="GatA"/>
</dbReference>
<dbReference type="GO" id="GO:0030956">
    <property type="term" value="C:glutamyl-tRNA(Gln) amidotransferase complex"/>
    <property type="evidence" value="ECO:0007669"/>
    <property type="project" value="InterPro"/>
</dbReference>
<dbReference type="InterPro" id="IPR023631">
    <property type="entry name" value="Amidase_dom"/>
</dbReference>
<dbReference type="HAMAP" id="MF_00120">
    <property type="entry name" value="GatA"/>
    <property type="match status" value="1"/>
</dbReference>
<evidence type="ECO:0000256" key="4">
    <source>
        <dbReference type="ARBA" id="ARBA00014428"/>
    </source>
</evidence>
<proteinExistence type="inferred from homology"/>
<dbReference type="PANTHER" id="PTHR11895:SF151">
    <property type="entry name" value="GLUTAMYL-TRNA(GLN) AMIDOTRANSFERASE SUBUNIT A"/>
    <property type="match status" value="1"/>
</dbReference>
<evidence type="ECO:0000256" key="2">
    <source>
        <dbReference type="ARBA" id="ARBA00011123"/>
    </source>
</evidence>
<gene>
    <name evidence="10" type="primary">gatA</name>
    <name evidence="12" type="ORF">HMPREF9726_01993</name>
</gene>
<keyword evidence="12" id="KW-0808">Transferase</keyword>
<comment type="catalytic activity">
    <reaction evidence="9 10">
        <text>L-glutamyl-tRNA(Gln) + L-glutamine + ATP + H2O = L-glutaminyl-tRNA(Gln) + L-glutamate + ADP + phosphate + H(+)</text>
        <dbReference type="Rhea" id="RHEA:17521"/>
        <dbReference type="Rhea" id="RHEA-COMP:9681"/>
        <dbReference type="Rhea" id="RHEA-COMP:9684"/>
        <dbReference type="ChEBI" id="CHEBI:15377"/>
        <dbReference type="ChEBI" id="CHEBI:15378"/>
        <dbReference type="ChEBI" id="CHEBI:29985"/>
        <dbReference type="ChEBI" id="CHEBI:30616"/>
        <dbReference type="ChEBI" id="CHEBI:43474"/>
        <dbReference type="ChEBI" id="CHEBI:58359"/>
        <dbReference type="ChEBI" id="CHEBI:78520"/>
        <dbReference type="ChEBI" id="CHEBI:78521"/>
        <dbReference type="ChEBI" id="CHEBI:456216"/>
        <dbReference type="EC" id="6.3.5.7"/>
    </reaction>
</comment>
<evidence type="ECO:0000256" key="3">
    <source>
        <dbReference type="ARBA" id="ARBA00012739"/>
    </source>
</evidence>
<reference evidence="12" key="1">
    <citation type="submission" date="2012-01" db="EMBL/GenBank/DDBJ databases">
        <title>The Genome Sequence of Treponema denticola H-22.</title>
        <authorList>
            <consortium name="The Broad Institute Genome Sequencing Platform"/>
            <person name="Earl A."/>
            <person name="Ward D."/>
            <person name="Feldgarden M."/>
            <person name="Gevers D."/>
            <person name="Blanton J.M."/>
            <person name="Fenno C.J."/>
            <person name="Baranova O.V."/>
            <person name="Mathney J."/>
            <person name="Dewhirst F.E."/>
            <person name="Izard J."/>
            <person name="Young S.K."/>
            <person name="Zeng Q."/>
            <person name="Gargeya S."/>
            <person name="Fitzgerald M."/>
            <person name="Haas B."/>
            <person name="Abouelleil A."/>
            <person name="Alvarado L."/>
            <person name="Arachchi H.M."/>
            <person name="Berlin A."/>
            <person name="Chapman S.B."/>
            <person name="Gearin G."/>
            <person name="Goldberg J."/>
            <person name="Griggs A."/>
            <person name="Gujja S."/>
            <person name="Hansen M."/>
            <person name="Heiman D."/>
            <person name="Howarth C."/>
            <person name="Larimer J."/>
            <person name="Lui A."/>
            <person name="MacDonald P.J.P."/>
            <person name="McCowen C."/>
            <person name="Montmayeur A."/>
            <person name="Murphy C."/>
            <person name="Neiman D."/>
            <person name="Pearson M."/>
            <person name="Priest M."/>
            <person name="Roberts A."/>
            <person name="Saif S."/>
            <person name="Shea T."/>
            <person name="Sisk P."/>
            <person name="Stolte C."/>
            <person name="Sykes S."/>
            <person name="Wortman J."/>
            <person name="Nusbaum C."/>
            <person name="Birren B."/>
        </authorList>
    </citation>
    <scope>NUCLEOTIDE SEQUENCE [LARGE SCALE GENOMIC DNA]</scope>
    <source>
        <strain evidence="12">H-22</strain>
    </source>
</reference>
<dbReference type="InterPro" id="IPR036928">
    <property type="entry name" value="AS_sf"/>
</dbReference>
<name>A0A0E2E4E4_TREDN</name>
<keyword evidence="7 10" id="KW-0067">ATP-binding</keyword>